<evidence type="ECO:0000256" key="1">
    <source>
        <dbReference type="ARBA" id="ARBA00004245"/>
    </source>
</evidence>
<evidence type="ECO:0000313" key="8">
    <source>
        <dbReference type="Proteomes" id="UP000270296"/>
    </source>
</evidence>
<gene>
    <name evidence="7" type="ORF">SBAD_LOCUS9613</name>
</gene>
<dbReference type="PANTHER" id="PTHR12902:SF1">
    <property type="entry name" value="WISKOTT-ALDRICH SYNDROME PROTEIN FAMILY MEMBER"/>
    <property type="match status" value="1"/>
</dbReference>
<name>A0A183J165_9BILA</name>
<comment type="subcellular location">
    <subcellularLocation>
        <location evidence="1">Cytoplasm</location>
        <location evidence="1">Cytoskeleton</location>
    </subcellularLocation>
</comment>
<dbReference type="GO" id="GO:0005856">
    <property type="term" value="C:cytoskeleton"/>
    <property type="evidence" value="ECO:0007669"/>
    <property type="project" value="UniProtKB-SubCell"/>
</dbReference>
<dbReference type="WBParaSite" id="SBAD_0000996101-mRNA-1">
    <property type="protein sequence ID" value="SBAD_0000996101-mRNA-1"/>
    <property type="gene ID" value="SBAD_0000996101"/>
</dbReference>
<protein>
    <submittedName>
        <fullName evidence="9">Wiskott-Aldrich syndrome protein family member</fullName>
    </submittedName>
</protein>
<organism evidence="9">
    <name type="scientific">Soboliphyme baturini</name>
    <dbReference type="NCBI Taxonomy" id="241478"/>
    <lineage>
        <taxon>Eukaryota</taxon>
        <taxon>Metazoa</taxon>
        <taxon>Ecdysozoa</taxon>
        <taxon>Nematoda</taxon>
        <taxon>Enoplea</taxon>
        <taxon>Dorylaimia</taxon>
        <taxon>Dioctophymatida</taxon>
        <taxon>Dioctophymatoidea</taxon>
        <taxon>Soboliphymatidae</taxon>
        <taxon>Soboliphyme</taxon>
    </lineage>
</organism>
<evidence type="ECO:0000256" key="5">
    <source>
        <dbReference type="ARBA" id="ARBA00023203"/>
    </source>
</evidence>
<dbReference type="InterPro" id="IPR028288">
    <property type="entry name" value="SCAR/WAVE_fam"/>
</dbReference>
<reference evidence="7 8" key="2">
    <citation type="submission" date="2018-11" db="EMBL/GenBank/DDBJ databases">
        <authorList>
            <consortium name="Pathogen Informatics"/>
        </authorList>
    </citation>
    <scope>NUCLEOTIDE SEQUENCE [LARGE SCALE GENOMIC DNA]</scope>
</reference>
<dbReference type="Gene3D" id="6.10.280.150">
    <property type="match status" value="1"/>
</dbReference>
<evidence type="ECO:0000256" key="2">
    <source>
        <dbReference type="ARBA" id="ARBA00006993"/>
    </source>
</evidence>
<dbReference type="GO" id="GO:0030036">
    <property type="term" value="P:actin cytoskeleton organization"/>
    <property type="evidence" value="ECO:0007669"/>
    <property type="project" value="InterPro"/>
</dbReference>
<dbReference type="GO" id="GO:2000601">
    <property type="term" value="P:positive regulation of Arp2/3 complex-mediated actin nucleation"/>
    <property type="evidence" value="ECO:0007669"/>
    <property type="project" value="TreeGrafter"/>
</dbReference>
<evidence type="ECO:0000256" key="3">
    <source>
        <dbReference type="ARBA" id="ARBA00022490"/>
    </source>
</evidence>
<dbReference type="GO" id="GO:0031209">
    <property type="term" value="C:SCAR complex"/>
    <property type="evidence" value="ECO:0007669"/>
    <property type="project" value="TreeGrafter"/>
</dbReference>
<dbReference type="Proteomes" id="UP000270296">
    <property type="component" value="Unassembled WGS sequence"/>
</dbReference>
<keyword evidence="8" id="KW-1185">Reference proteome</keyword>
<dbReference type="OrthoDB" id="1060785at2759"/>
<reference evidence="9" key="1">
    <citation type="submission" date="2016-06" db="UniProtKB">
        <authorList>
            <consortium name="WormBaseParasite"/>
        </authorList>
    </citation>
    <scope>IDENTIFICATION</scope>
</reference>
<evidence type="ECO:0000313" key="7">
    <source>
        <dbReference type="EMBL" id="VDP24307.1"/>
    </source>
</evidence>
<accession>A0A183J165</accession>
<dbReference type="PANTHER" id="PTHR12902">
    <property type="entry name" value="WASP-1"/>
    <property type="match status" value="1"/>
</dbReference>
<evidence type="ECO:0000256" key="4">
    <source>
        <dbReference type="ARBA" id="ARBA00022553"/>
    </source>
</evidence>
<evidence type="ECO:0000313" key="9">
    <source>
        <dbReference type="WBParaSite" id="SBAD_0000996101-mRNA-1"/>
    </source>
</evidence>
<evidence type="ECO:0000256" key="6">
    <source>
        <dbReference type="ARBA" id="ARBA00023212"/>
    </source>
</evidence>
<dbReference type="FunFam" id="1.20.5.340:FF:000012">
    <property type="entry name" value="Wiskott-Aldrich syndrome protein family member 1"/>
    <property type="match status" value="1"/>
</dbReference>
<dbReference type="GO" id="GO:0034237">
    <property type="term" value="F:protein kinase A regulatory subunit binding"/>
    <property type="evidence" value="ECO:0007669"/>
    <property type="project" value="TreeGrafter"/>
</dbReference>
<dbReference type="GO" id="GO:0003779">
    <property type="term" value="F:actin binding"/>
    <property type="evidence" value="ECO:0007669"/>
    <property type="project" value="UniProtKB-KW"/>
</dbReference>
<dbReference type="GO" id="GO:0071933">
    <property type="term" value="F:Arp2/3 complex binding"/>
    <property type="evidence" value="ECO:0007669"/>
    <property type="project" value="TreeGrafter"/>
</dbReference>
<dbReference type="AlphaFoldDB" id="A0A183J165"/>
<dbReference type="EMBL" id="UZAM01012948">
    <property type="protein sequence ID" value="VDP24307.1"/>
    <property type="molecule type" value="Genomic_DNA"/>
</dbReference>
<keyword evidence="6" id="KW-0206">Cytoskeleton</keyword>
<keyword evidence="3" id="KW-0963">Cytoplasm</keyword>
<keyword evidence="4" id="KW-0597">Phosphoprotein</keyword>
<proteinExistence type="inferred from homology"/>
<keyword evidence="5" id="KW-0009">Actin-binding</keyword>
<comment type="similarity">
    <text evidence="2">Belongs to the SCAR/WAVE family.</text>
</comment>
<dbReference type="Gene3D" id="1.20.5.340">
    <property type="match status" value="1"/>
</dbReference>
<sequence length="211" mass="24274">MPLTKRTISPLNLCRNRLPSDITKNELECVANGTLANIIRQLSSLSWHAESIFGEIFHEAVKVEHKANTLCTRLDRLVAKVSQLDNASDEVSLKDLPLLKPFKSSMLIDQQSLSRHTMPSEMAEKYRTCDEPPELDKLNPYRYYKASAIVSTLDFRNDSKRALKFYTDPDYFFELWRCEMLKVSETPKRPKSVSITCLRQVFASSSKNHRS</sequence>